<dbReference type="Proteomes" id="UP000053257">
    <property type="component" value="Unassembled WGS sequence"/>
</dbReference>
<gene>
    <name evidence="1" type="ORF">PHLGIDRAFT_339892</name>
</gene>
<organism evidence="1 2">
    <name type="scientific">Phlebiopsis gigantea (strain 11061_1 CR5-6)</name>
    <name type="common">White-rot fungus</name>
    <name type="synonym">Peniophora gigantea</name>
    <dbReference type="NCBI Taxonomy" id="745531"/>
    <lineage>
        <taxon>Eukaryota</taxon>
        <taxon>Fungi</taxon>
        <taxon>Dikarya</taxon>
        <taxon>Basidiomycota</taxon>
        <taxon>Agaricomycotina</taxon>
        <taxon>Agaricomycetes</taxon>
        <taxon>Polyporales</taxon>
        <taxon>Phanerochaetaceae</taxon>
        <taxon>Phlebiopsis</taxon>
    </lineage>
</organism>
<name>A0A0C3SD22_PHLG1</name>
<reference evidence="1 2" key="1">
    <citation type="journal article" date="2014" name="PLoS Genet.">
        <title>Analysis of the Phlebiopsis gigantea genome, transcriptome and secretome provides insight into its pioneer colonization strategies of wood.</title>
        <authorList>
            <person name="Hori C."/>
            <person name="Ishida T."/>
            <person name="Igarashi K."/>
            <person name="Samejima M."/>
            <person name="Suzuki H."/>
            <person name="Master E."/>
            <person name="Ferreira P."/>
            <person name="Ruiz-Duenas F.J."/>
            <person name="Held B."/>
            <person name="Canessa P."/>
            <person name="Larrondo L.F."/>
            <person name="Schmoll M."/>
            <person name="Druzhinina I.S."/>
            <person name="Kubicek C.P."/>
            <person name="Gaskell J.A."/>
            <person name="Kersten P."/>
            <person name="St John F."/>
            <person name="Glasner J."/>
            <person name="Sabat G."/>
            <person name="Splinter BonDurant S."/>
            <person name="Syed K."/>
            <person name="Yadav J."/>
            <person name="Mgbeahuruike A.C."/>
            <person name="Kovalchuk A."/>
            <person name="Asiegbu F.O."/>
            <person name="Lackner G."/>
            <person name="Hoffmeister D."/>
            <person name="Rencoret J."/>
            <person name="Gutierrez A."/>
            <person name="Sun H."/>
            <person name="Lindquist E."/>
            <person name="Barry K."/>
            <person name="Riley R."/>
            <person name="Grigoriev I.V."/>
            <person name="Henrissat B."/>
            <person name="Kues U."/>
            <person name="Berka R.M."/>
            <person name="Martinez A.T."/>
            <person name="Covert S.F."/>
            <person name="Blanchette R.A."/>
            <person name="Cullen D."/>
        </authorList>
    </citation>
    <scope>NUCLEOTIDE SEQUENCE [LARGE SCALE GENOMIC DNA]</scope>
    <source>
        <strain evidence="1 2">11061_1 CR5-6</strain>
    </source>
</reference>
<dbReference type="HOGENOM" id="CLU_1533133_0_0_1"/>
<protein>
    <submittedName>
        <fullName evidence="1">Uncharacterized protein</fullName>
    </submittedName>
</protein>
<sequence>MPVTCSSKLSSRRVYYSQVDMFLFQFFTASLLPWQESRLRTPLSLRSVNARCRSCIYWWSPAEHSFQYACQILTSVPPHSVLRHNCVALEKTPLRRLSRTLIFFHLTACAYCRTSLVPDRTTFGYWRRSISCPRPANDGHRPRGHTCARNVGAMRRCEDAMRRRALRSATTAKRQ</sequence>
<proteinExistence type="predicted"/>
<accession>A0A0C3SD22</accession>
<evidence type="ECO:0000313" key="1">
    <source>
        <dbReference type="EMBL" id="KIP09295.1"/>
    </source>
</evidence>
<evidence type="ECO:0000313" key="2">
    <source>
        <dbReference type="Proteomes" id="UP000053257"/>
    </source>
</evidence>
<keyword evidence="2" id="KW-1185">Reference proteome</keyword>
<dbReference type="EMBL" id="KN840468">
    <property type="protein sequence ID" value="KIP09295.1"/>
    <property type="molecule type" value="Genomic_DNA"/>
</dbReference>
<dbReference type="AlphaFoldDB" id="A0A0C3SD22"/>